<keyword evidence="2" id="KW-1003">Cell membrane</keyword>
<feature type="transmembrane region" description="Helical" evidence="6">
    <location>
        <begin position="84"/>
        <end position="104"/>
    </location>
</feature>
<evidence type="ECO:0000256" key="3">
    <source>
        <dbReference type="ARBA" id="ARBA00022692"/>
    </source>
</evidence>
<evidence type="ECO:0000256" key="2">
    <source>
        <dbReference type="ARBA" id="ARBA00022475"/>
    </source>
</evidence>
<dbReference type="PANTHER" id="PTHR43124">
    <property type="entry name" value="PURINE EFFLUX PUMP PBUE"/>
    <property type="match status" value="1"/>
</dbReference>
<evidence type="ECO:0000256" key="5">
    <source>
        <dbReference type="ARBA" id="ARBA00023136"/>
    </source>
</evidence>
<dbReference type="InterPro" id="IPR036259">
    <property type="entry name" value="MFS_trans_sf"/>
</dbReference>
<accession>A0ABN7HJJ7</accession>
<protein>
    <recommendedName>
        <fullName evidence="7">Major facilitator superfamily (MFS) profile domain-containing protein</fullName>
    </recommendedName>
</protein>
<name>A0ABN7HJJ7_9BURK</name>
<comment type="subcellular location">
    <subcellularLocation>
        <location evidence="1">Cell membrane</location>
        <topology evidence="1">Multi-pass membrane protein</topology>
    </subcellularLocation>
</comment>
<keyword evidence="4 6" id="KW-1133">Transmembrane helix</keyword>
<feature type="transmembrane region" description="Helical" evidence="6">
    <location>
        <begin position="384"/>
        <end position="405"/>
    </location>
</feature>
<evidence type="ECO:0000259" key="7">
    <source>
        <dbReference type="PROSITE" id="PS50850"/>
    </source>
</evidence>
<feature type="transmembrane region" description="Helical" evidence="6">
    <location>
        <begin position="290"/>
        <end position="307"/>
    </location>
</feature>
<dbReference type="PANTHER" id="PTHR43124:SF3">
    <property type="entry name" value="CHLORAMPHENICOL EFFLUX PUMP RV0191"/>
    <property type="match status" value="1"/>
</dbReference>
<dbReference type="PROSITE" id="PS50850">
    <property type="entry name" value="MFS"/>
    <property type="match status" value="1"/>
</dbReference>
<feature type="transmembrane region" description="Helical" evidence="6">
    <location>
        <begin position="178"/>
        <end position="197"/>
    </location>
</feature>
<dbReference type="EMBL" id="CAJHCP010000002">
    <property type="protein sequence ID" value="CAD6517077.1"/>
    <property type="molecule type" value="Genomic_DNA"/>
</dbReference>
<dbReference type="InterPro" id="IPR050189">
    <property type="entry name" value="MFS_Efflux_Transporters"/>
</dbReference>
<feature type="transmembrane region" description="Helical" evidence="6">
    <location>
        <begin position="58"/>
        <end position="77"/>
    </location>
</feature>
<feature type="domain" description="Major facilitator superfamily (MFS) profile" evidence="7">
    <location>
        <begin position="23"/>
        <end position="410"/>
    </location>
</feature>
<evidence type="ECO:0000313" key="9">
    <source>
        <dbReference type="Proteomes" id="UP000598032"/>
    </source>
</evidence>
<proteinExistence type="predicted"/>
<feature type="transmembrane region" description="Helical" evidence="6">
    <location>
        <begin position="147"/>
        <end position="166"/>
    </location>
</feature>
<dbReference type="SUPFAM" id="SSF103473">
    <property type="entry name" value="MFS general substrate transporter"/>
    <property type="match status" value="1"/>
</dbReference>
<sequence>MSETRREDSGHRSETSMYRRDYGLWALTFSYVLSQFFRSYVAVISTELIADFRFTPAMFGWFAGAFFLVFAIVQIPVGMLFDRFGVRVPTAALMGVGALSASLLSSTTHAWVAIVAQAGIGLGCAPIFMGLLNHALASGAGPAQTRAVTIASAIGMAGALAAASPLGQLTAQVGWRPAMMVAAAAMFCGTLGVARFVKRRESLGHASPTVATRRAPFRRNGRFWTLAPACLAMSVGGTFRTSWGGPYLADVFHFDIVARGNAMTIASVVGTGASFCIPVMVRYGAPKRISLIWLLAGALAALVLAVVPDASSALGVGLICVLFSVGSIHPLVMSQARAIVPASRLGLALGLLNSLVFLGVALASGGFGRIAGALRLANVPAAQVYAPLFATAALPLVIGAAVYAFSPAAPIQRLRNRA</sequence>
<evidence type="ECO:0000256" key="6">
    <source>
        <dbReference type="SAM" id="Phobius"/>
    </source>
</evidence>
<keyword evidence="5 6" id="KW-0472">Membrane</keyword>
<gene>
    <name evidence="8" type="ORF">LMG28140_00885</name>
</gene>
<evidence type="ECO:0000256" key="4">
    <source>
        <dbReference type="ARBA" id="ARBA00022989"/>
    </source>
</evidence>
<dbReference type="InterPro" id="IPR011701">
    <property type="entry name" value="MFS"/>
</dbReference>
<keyword evidence="3 6" id="KW-0812">Transmembrane</keyword>
<keyword evidence="9" id="KW-1185">Reference proteome</keyword>
<comment type="caution">
    <text evidence="8">The sequence shown here is derived from an EMBL/GenBank/DDBJ whole genome shotgun (WGS) entry which is preliminary data.</text>
</comment>
<organism evidence="8 9">
    <name type="scientific">Paraburkholderia metrosideri</name>
    <dbReference type="NCBI Taxonomy" id="580937"/>
    <lineage>
        <taxon>Bacteria</taxon>
        <taxon>Pseudomonadati</taxon>
        <taxon>Pseudomonadota</taxon>
        <taxon>Betaproteobacteria</taxon>
        <taxon>Burkholderiales</taxon>
        <taxon>Burkholderiaceae</taxon>
        <taxon>Paraburkholderia</taxon>
    </lineage>
</organism>
<dbReference type="Proteomes" id="UP000598032">
    <property type="component" value="Unassembled WGS sequence"/>
</dbReference>
<feature type="transmembrane region" description="Helical" evidence="6">
    <location>
        <begin position="345"/>
        <end position="364"/>
    </location>
</feature>
<feature type="transmembrane region" description="Helical" evidence="6">
    <location>
        <begin position="110"/>
        <end position="135"/>
    </location>
</feature>
<dbReference type="Gene3D" id="1.20.1250.20">
    <property type="entry name" value="MFS general substrate transporter like domains"/>
    <property type="match status" value="1"/>
</dbReference>
<feature type="transmembrane region" description="Helical" evidence="6">
    <location>
        <begin position="21"/>
        <end position="38"/>
    </location>
</feature>
<feature type="transmembrane region" description="Helical" evidence="6">
    <location>
        <begin position="223"/>
        <end position="243"/>
    </location>
</feature>
<feature type="transmembrane region" description="Helical" evidence="6">
    <location>
        <begin position="313"/>
        <end position="333"/>
    </location>
</feature>
<evidence type="ECO:0000313" key="8">
    <source>
        <dbReference type="EMBL" id="CAD6517077.1"/>
    </source>
</evidence>
<evidence type="ECO:0000256" key="1">
    <source>
        <dbReference type="ARBA" id="ARBA00004651"/>
    </source>
</evidence>
<dbReference type="Pfam" id="PF07690">
    <property type="entry name" value="MFS_1"/>
    <property type="match status" value="1"/>
</dbReference>
<reference evidence="8 9" key="1">
    <citation type="submission" date="2020-10" db="EMBL/GenBank/DDBJ databases">
        <authorList>
            <person name="Peeters C."/>
        </authorList>
    </citation>
    <scope>NUCLEOTIDE SEQUENCE [LARGE SCALE GENOMIC DNA]</scope>
    <source>
        <strain evidence="8 9">LMG 28140</strain>
    </source>
</reference>
<dbReference type="RefSeq" id="WP_201641077.1">
    <property type="nucleotide sequence ID" value="NZ_CAJHCP010000002.1"/>
</dbReference>
<feature type="transmembrane region" description="Helical" evidence="6">
    <location>
        <begin position="263"/>
        <end position="283"/>
    </location>
</feature>
<dbReference type="InterPro" id="IPR020846">
    <property type="entry name" value="MFS_dom"/>
</dbReference>